<dbReference type="EMBL" id="CP044065">
    <property type="protein sequence ID" value="QET03759.1"/>
    <property type="molecule type" value="Genomic_DNA"/>
</dbReference>
<sequence length="270" mass="29762">MSDSYSWQCPFCGHHATITINNRSVDHHVFDKGNKDGNSVLVTTVITCPNPACREYELKAALYRYATPPGGGSYAPRGAARQTWTLRPASAAKPMPDYVPHPIVEDYNEACLIQSLSPKASATLSRRCLQGIIRDFFGISKGTLAEEIKAIEDKVDAETWKSIDAVRSIGNIGAHMEKDINVIVEVDADEAAHLVWLIELLVEDWYVARHERQLKHQSIRAIRDKMNAAKKAKPSNVDSESAGNASQDDIAGIASLAAQKGIRFVEDDKF</sequence>
<gene>
    <name evidence="2" type="ORF">FOB72_09100</name>
</gene>
<accession>A0A5P2H8W0</accession>
<dbReference type="Pfam" id="PF13643">
    <property type="entry name" value="DUF4145"/>
    <property type="match status" value="1"/>
</dbReference>
<name>A0A5P2H8W0_9BURK</name>
<dbReference type="Proteomes" id="UP000322822">
    <property type="component" value="Chromosome 1"/>
</dbReference>
<dbReference type="OrthoDB" id="9808624at2"/>
<dbReference type="InterPro" id="IPR025285">
    <property type="entry name" value="DUF4145"/>
</dbReference>
<evidence type="ECO:0000313" key="2">
    <source>
        <dbReference type="EMBL" id="QET03759.1"/>
    </source>
</evidence>
<reference evidence="2 3" key="1">
    <citation type="submission" date="2019-09" db="EMBL/GenBank/DDBJ databases">
        <title>FDA dAtabase for Regulatory Grade micrObial Sequences (FDA-ARGOS): Supporting development and validation of Infectious Disease Dx tests.</title>
        <authorList>
            <person name="Sciortino C."/>
            <person name="Tallon L."/>
            <person name="Sadzewicz L."/>
            <person name="Vavikolanu K."/>
            <person name="Mehta A."/>
            <person name="Aluvathingal J."/>
            <person name="Nadendla S."/>
            <person name="Nandy P."/>
            <person name="Geyer C."/>
            <person name="Yan Y."/>
            <person name="Sichtig H."/>
        </authorList>
    </citation>
    <scope>NUCLEOTIDE SEQUENCE [LARGE SCALE GENOMIC DNA]</scope>
    <source>
        <strain evidence="2 3">FDAARGOS_664</strain>
    </source>
</reference>
<protein>
    <submittedName>
        <fullName evidence="2">DUF4145 domain-containing protein</fullName>
    </submittedName>
</protein>
<organism evidence="2 3">
    <name type="scientific">Cupriavidus pauculus</name>
    <dbReference type="NCBI Taxonomy" id="82633"/>
    <lineage>
        <taxon>Bacteria</taxon>
        <taxon>Pseudomonadati</taxon>
        <taxon>Pseudomonadota</taxon>
        <taxon>Betaproteobacteria</taxon>
        <taxon>Burkholderiales</taxon>
        <taxon>Burkholderiaceae</taxon>
        <taxon>Cupriavidus</taxon>
    </lineage>
</organism>
<evidence type="ECO:0000259" key="1">
    <source>
        <dbReference type="Pfam" id="PF13643"/>
    </source>
</evidence>
<proteinExistence type="predicted"/>
<dbReference type="AlphaFoldDB" id="A0A5P2H8W0"/>
<evidence type="ECO:0000313" key="3">
    <source>
        <dbReference type="Proteomes" id="UP000322822"/>
    </source>
</evidence>
<feature type="domain" description="DUF4145" evidence="1">
    <location>
        <begin position="109"/>
        <end position="182"/>
    </location>
</feature>